<keyword evidence="3" id="KW-1185">Reference proteome</keyword>
<evidence type="ECO:0000313" key="3">
    <source>
        <dbReference type="Proteomes" id="UP000786693"/>
    </source>
</evidence>
<feature type="region of interest" description="Disordered" evidence="1">
    <location>
        <begin position="273"/>
        <end position="303"/>
    </location>
</feature>
<gene>
    <name evidence="2" type="ORF">JANAI62_35490</name>
</gene>
<dbReference type="SUPFAM" id="SSF110849">
    <property type="entry name" value="ParB/Sulfiredoxin"/>
    <property type="match status" value="1"/>
</dbReference>
<dbReference type="EMBL" id="BPFH01000009">
    <property type="protein sequence ID" value="GIT96926.1"/>
    <property type="molecule type" value="Genomic_DNA"/>
</dbReference>
<sequence>MTSPRTFSLEKLRAEHASGTTAPKKNPTKLPLDELTTEAGAFQMREDELVESWAHDLHQQIKQGDGKLDPILVWWTGARWVVMDGHHRLEAYRRDRGRSAKYRRIPVTASQAPDVEAAILEANRENAKDKLNTTPEDKHRQAWFLTVEGIGGSVRDVQEATGTSKSTVDRMRQVLKALRGKGWINEYLLSLTWQEAREAAKDNGERVMLNLSEDEELEREAKRWAERLGREFGSKLSDAPDIAALMLLSYGRETTKRILQSRFLYELREELEEEESLEAEEDGWIEEPADRRIPLKDTSDVPF</sequence>
<dbReference type="Proteomes" id="UP000786693">
    <property type="component" value="Unassembled WGS sequence"/>
</dbReference>
<evidence type="ECO:0000256" key="1">
    <source>
        <dbReference type="SAM" id="MobiDB-lite"/>
    </source>
</evidence>
<protein>
    <recommendedName>
        <fullName evidence="4">ParB-like nuclease domain-containing protein</fullName>
    </recommendedName>
</protein>
<evidence type="ECO:0000313" key="2">
    <source>
        <dbReference type="EMBL" id="GIT96926.1"/>
    </source>
</evidence>
<evidence type="ECO:0008006" key="4">
    <source>
        <dbReference type="Google" id="ProtNLM"/>
    </source>
</evidence>
<dbReference type="Gene3D" id="3.90.1530.10">
    <property type="entry name" value="Conserved hypothetical protein from pyrococcus furiosus pfu- 392566-001, ParB domain"/>
    <property type="match status" value="1"/>
</dbReference>
<organism evidence="2 3">
    <name type="scientific">Jannaschia pagri</name>
    <dbReference type="NCBI Taxonomy" id="2829797"/>
    <lineage>
        <taxon>Bacteria</taxon>
        <taxon>Pseudomonadati</taxon>
        <taxon>Pseudomonadota</taxon>
        <taxon>Alphaproteobacteria</taxon>
        <taxon>Rhodobacterales</taxon>
        <taxon>Roseobacteraceae</taxon>
        <taxon>Jannaschia</taxon>
    </lineage>
</organism>
<reference evidence="2 3" key="1">
    <citation type="submission" date="2021-05" db="EMBL/GenBank/DDBJ databases">
        <title>Bacteria Genome sequencing.</title>
        <authorList>
            <person name="Takabe Y."/>
            <person name="Nakajima Y."/>
            <person name="Suzuki S."/>
            <person name="Shiozaki T."/>
        </authorList>
    </citation>
    <scope>NUCLEOTIDE SEQUENCE [LARGE SCALE GENOMIC DNA]</scope>
    <source>
        <strain evidence="2 3">AI_62</strain>
    </source>
</reference>
<feature type="compositionally biased region" description="Basic and acidic residues" evidence="1">
    <location>
        <begin position="288"/>
        <end position="303"/>
    </location>
</feature>
<dbReference type="InterPro" id="IPR036086">
    <property type="entry name" value="ParB/Sulfiredoxin_sf"/>
</dbReference>
<comment type="caution">
    <text evidence="2">The sequence shown here is derived from an EMBL/GenBank/DDBJ whole genome shotgun (WGS) entry which is preliminary data.</text>
</comment>
<name>A0ABQ4NRA9_9RHOB</name>
<proteinExistence type="predicted"/>
<dbReference type="RefSeq" id="WP_220750422.1">
    <property type="nucleotide sequence ID" value="NZ_BPFH01000009.1"/>
</dbReference>
<feature type="region of interest" description="Disordered" evidence="1">
    <location>
        <begin position="1"/>
        <end position="31"/>
    </location>
</feature>
<accession>A0ABQ4NRA9</accession>
<feature type="compositionally biased region" description="Acidic residues" evidence="1">
    <location>
        <begin position="273"/>
        <end position="287"/>
    </location>
</feature>